<dbReference type="VEuPathDB" id="CryptoDB:GNI_077840"/>
<keyword evidence="3 4" id="KW-0687">Ribonucleoprotein</keyword>
<organism evidence="5 6">
    <name type="scientific">Gregarina niphandrodes</name>
    <name type="common">Septate eugregarine</name>
    <dbReference type="NCBI Taxonomy" id="110365"/>
    <lineage>
        <taxon>Eukaryota</taxon>
        <taxon>Sar</taxon>
        <taxon>Alveolata</taxon>
        <taxon>Apicomplexa</taxon>
        <taxon>Conoidasida</taxon>
        <taxon>Gregarinasina</taxon>
        <taxon>Eugregarinorida</taxon>
        <taxon>Gregarinidae</taxon>
        <taxon>Gregarina</taxon>
    </lineage>
</organism>
<dbReference type="GO" id="GO:1990904">
    <property type="term" value="C:ribonucleoprotein complex"/>
    <property type="evidence" value="ECO:0007669"/>
    <property type="project" value="UniProtKB-KW"/>
</dbReference>
<name>A0A023B6P5_GRENI</name>
<evidence type="ECO:0000256" key="3">
    <source>
        <dbReference type="ARBA" id="ARBA00023274"/>
    </source>
</evidence>
<dbReference type="GO" id="GO:0003735">
    <property type="term" value="F:structural constituent of ribosome"/>
    <property type="evidence" value="ECO:0007669"/>
    <property type="project" value="InterPro"/>
</dbReference>
<reference evidence="5" key="1">
    <citation type="submission" date="2013-12" db="EMBL/GenBank/DDBJ databases">
        <authorList>
            <person name="Omoto C.K."/>
            <person name="Sibley D."/>
            <person name="Venepally P."/>
            <person name="Hadjithomas M."/>
            <person name="Karamycheva S."/>
            <person name="Brunk B."/>
            <person name="Roos D."/>
            <person name="Caler E."/>
            <person name="Lorenzi H."/>
        </authorList>
    </citation>
    <scope>NUCLEOTIDE SEQUENCE</scope>
</reference>
<sequence>MMCVAESKKKSRADRVPTFMVTKRDYKKAPVELKRSASQKLVHDVITEIAGFAPYEKRVIELLKVGTAATQKRALKVLKKRLGSHTAAKCKRDNLAEVVAAQKHHH</sequence>
<dbReference type="PROSITE" id="PS01190">
    <property type="entry name" value="RIBOSOMAL_L36E"/>
    <property type="match status" value="1"/>
</dbReference>
<dbReference type="eggNOG" id="KOG3452">
    <property type="taxonomic scope" value="Eukaryota"/>
</dbReference>
<evidence type="ECO:0000313" key="5">
    <source>
        <dbReference type="EMBL" id="EZG66666.1"/>
    </source>
</evidence>
<evidence type="ECO:0000256" key="4">
    <source>
        <dbReference type="RuleBase" id="RU000665"/>
    </source>
</evidence>
<dbReference type="GO" id="GO:0006412">
    <property type="term" value="P:translation"/>
    <property type="evidence" value="ECO:0007669"/>
    <property type="project" value="InterPro"/>
</dbReference>
<comment type="similarity">
    <text evidence="1 4">Belongs to the eukaryotic ribosomal protein eL36 family.</text>
</comment>
<dbReference type="EMBL" id="AFNH02000584">
    <property type="protein sequence ID" value="EZG66666.1"/>
    <property type="molecule type" value="Genomic_DNA"/>
</dbReference>
<dbReference type="GO" id="GO:0005840">
    <property type="term" value="C:ribosome"/>
    <property type="evidence" value="ECO:0007669"/>
    <property type="project" value="UniProtKB-KW"/>
</dbReference>
<dbReference type="InterPro" id="IPR000509">
    <property type="entry name" value="Ribosomal_eL36"/>
</dbReference>
<evidence type="ECO:0000256" key="2">
    <source>
        <dbReference type="ARBA" id="ARBA00022980"/>
    </source>
</evidence>
<dbReference type="RefSeq" id="XP_011130537.1">
    <property type="nucleotide sequence ID" value="XM_011132235.1"/>
</dbReference>
<proteinExistence type="inferred from homology"/>
<dbReference type="FunFam" id="1.10.10.1760:FF:000001">
    <property type="entry name" value="60S ribosomal protein L36"/>
    <property type="match status" value="1"/>
</dbReference>
<dbReference type="InterPro" id="IPR038097">
    <property type="entry name" value="Ribosomal_eL36_sf"/>
</dbReference>
<gene>
    <name evidence="5" type="ORF">GNI_077840</name>
</gene>
<comment type="caution">
    <text evidence="5">The sequence shown here is derived from an EMBL/GenBank/DDBJ whole genome shotgun (WGS) entry which is preliminary data.</text>
</comment>
<keyword evidence="6" id="KW-1185">Reference proteome</keyword>
<evidence type="ECO:0000256" key="1">
    <source>
        <dbReference type="ARBA" id="ARBA00006509"/>
    </source>
</evidence>
<evidence type="ECO:0000313" key="6">
    <source>
        <dbReference type="Proteomes" id="UP000019763"/>
    </source>
</evidence>
<dbReference type="Pfam" id="PF01158">
    <property type="entry name" value="Ribosomal_L36e"/>
    <property type="match status" value="1"/>
</dbReference>
<accession>A0A023B6P5</accession>
<dbReference type="AlphaFoldDB" id="A0A023B6P5"/>
<dbReference type="Proteomes" id="UP000019763">
    <property type="component" value="Unassembled WGS sequence"/>
</dbReference>
<keyword evidence="2 4" id="KW-0689">Ribosomal protein</keyword>
<dbReference type="OMA" id="FMGINKG"/>
<dbReference type="PANTHER" id="PTHR10114">
    <property type="entry name" value="60S RIBOSOMAL PROTEIN L36"/>
    <property type="match status" value="1"/>
</dbReference>
<dbReference type="Gene3D" id="1.10.10.1760">
    <property type="entry name" value="60S ribosomal protein L36"/>
    <property type="match status" value="1"/>
</dbReference>
<protein>
    <recommendedName>
        <fullName evidence="4">60S ribosomal protein L36</fullName>
    </recommendedName>
</protein>
<dbReference type="GeneID" id="22912824"/>
<dbReference type="OrthoDB" id="25649at2759"/>